<keyword evidence="8" id="KW-0492">Microsome</keyword>
<dbReference type="InterPro" id="IPR017972">
    <property type="entry name" value="Cyt_P450_CS"/>
</dbReference>
<feature type="transmembrane region" description="Helical" evidence="15">
    <location>
        <begin position="12"/>
        <end position="28"/>
    </location>
</feature>
<dbReference type="EMBL" id="JASPKZ010001193">
    <property type="protein sequence ID" value="KAJ9598725.1"/>
    <property type="molecule type" value="Genomic_DNA"/>
</dbReference>
<evidence type="ECO:0000256" key="14">
    <source>
        <dbReference type="RuleBase" id="RU000461"/>
    </source>
</evidence>
<keyword evidence="6 13" id="KW-0479">Metal-binding</keyword>
<evidence type="ECO:0000256" key="9">
    <source>
        <dbReference type="ARBA" id="ARBA00023002"/>
    </source>
</evidence>
<evidence type="ECO:0000256" key="11">
    <source>
        <dbReference type="ARBA" id="ARBA00023033"/>
    </source>
</evidence>
<evidence type="ECO:0000256" key="1">
    <source>
        <dbReference type="ARBA" id="ARBA00001971"/>
    </source>
</evidence>
<comment type="cofactor">
    <cofactor evidence="1 13">
        <name>heme</name>
        <dbReference type="ChEBI" id="CHEBI:30413"/>
    </cofactor>
</comment>
<protein>
    <recommendedName>
        <fullName evidence="18">Cytochrome P450</fullName>
    </recommendedName>
</protein>
<dbReference type="PANTHER" id="PTHR24292">
    <property type="entry name" value="CYTOCHROME P450"/>
    <property type="match status" value="1"/>
</dbReference>
<comment type="subcellular location">
    <subcellularLocation>
        <location evidence="3">Endoplasmic reticulum membrane</location>
        <topology evidence="3">Peripheral membrane protein</topology>
    </subcellularLocation>
    <subcellularLocation>
        <location evidence="2">Microsome membrane</location>
        <topology evidence="2">Peripheral membrane protein</topology>
    </subcellularLocation>
</comment>
<keyword evidence="5 13" id="KW-0349">Heme</keyword>
<keyword evidence="15" id="KW-1133">Transmembrane helix</keyword>
<dbReference type="GO" id="GO:0005506">
    <property type="term" value="F:iron ion binding"/>
    <property type="evidence" value="ECO:0007669"/>
    <property type="project" value="InterPro"/>
</dbReference>
<dbReference type="Proteomes" id="UP001233999">
    <property type="component" value="Unassembled WGS sequence"/>
</dbReference>
<dbReference type="AlphaFoldDB" id="A0AAD8AH79"/>
<evidence type="ECO:0000313" key="16">
    <source>
        <dbReference type="EMBL" id="KAJ9598725.1"/>
    </source>
</evidence>
<sequence>MEHFFESLHGSLSVIFIAASVLVIYVFGTRNHDYYKKRNVAYVKPYPFVGNLWPIVLNKMTQCDLILWLYNELQGHKFGGMFGFSTPALFLRDPQVIRDVCIKDFEFFTDRRPLLNEKLDPMAGKVLPSLPGDRWRRMRCVLSSAFTPSKIKEMYPNAELCTHRFVDFLLQQVDKTNSNHSLKIIPRDGGIVLEFRDLMSRFCTDVLALCTLGLQFNSCAQPDNEMYRVGQSLTNFEGRRALAVLGYLFSPRLMKMLNISMVDQKAVNFFKKLVQQLKKQGMNSKRNNVFTLLLQAQQTPGELLLPDVDDESIAAQIMLVFLAGIETLTTLLCFTSYLLATHPHIQEKLYQEIQDCGSQTPDSETLHKLQYLEMVISESMRMYPPVEVVDRKCVKTYTFSEGGFTFYEGEGLVIPIYALHRDPENFPDPDRFVPERFSDRNKHNIKPFTYLPFGTGPRNCLGMKFAKTVAKLALVKLLMKFELQVVDTTPIPLRLAKLCFNKRVEGGFWLGLRPR</sequence>
<evidence type="ECO:0000256" key="10">
    <source>
        <dbReference type="ARBA" id="ARBA00023004"/>
    </source>
</evidence>
<dbReference type="PROSITE" id="PS00086">
    <property type="entry name" value="CYTOCHROME_P450"/>
    <property type="match status" value="1"/>
</dbReference>
<evidence type="ECO:0008006" key="18">
    <source>
        <dbReference type="Google" id="ProtNLM"/>
    </source>
</evidence>
<dbReference type="Pfam" id="PF00067">
    <property type="entry name" value="p450"/>
    <property type="match status" value="1"/>
</dbReference>
<proteinExistence type="inferred from homology"/>
<reference evidence="16" key="1">
    <citation type="journal article" date="2023" name="IScience">
        <title>Live-bearing cockroach genome reveals convergent evolutionary mechanisms linked to viviparity in insects and beyond.</title>
        <authorList>
            <person name="Fouks B."/>
            <person name="Harrison M.C."/>
            <person name="Mikhailova A.A."/>
            <person name="Marchal E."/>
            <person name="English S."/>
            <person name="Carruthers M."/>
            <person name="Jennings E.C."/>
            <person name="Chiamaka E.L."/>
            <person name="Frigard R.A."/>
            <person name="Pippel M."/>
            <person name="Attardo G.M."/>
            <person name="Benoit J.B."/>
            <person name="Bornberg-Bauer E."/>
            <person name="Tobe S.S."/>
        </authorList>
    </citation>
    <scope>NUCLEOTIDE SEQUENCE</scope>
    <source>
        <strain evidence="16">Stay&amp;Tobe</strain>
    </source>
</reference>
<feature type="binding site" description="axial binding residue" evidence="13">
    <location>
        <position position="460"/>
    </location>
    <ligand>
        <name>heme</name>
        <dbReference type="ChEBI" id="CHEBI:30413"/>
    </ligand>
    <ligandPart>
        <name>Fe</name>
        <dbReference type="ChEBI" id="CHEBI:18248"/>
    </ligandPart>
</feature>
<dbReference type="InterPro" id="IPR002401">
    <property type="entry name" value="Cyt_P450_E_grp-I"/>
</dbReference>
<dbReference type="GO" id="GO:0005789">
    <property type="term" value="C:endoplasmic reticulum membrane"/>
    <property type="evidence" value="ECO:0007669"/>
    <property type="project" value="UniProtKB-SubCell"/>
</dbReference>
<keyword evidence="10 13" id="KW-0408">Iron</keyword>
<comment type="similarity">
    <text evidence="4 14">Belongs to the cytochrome P450 family.</text>
</comment>
<evidence type="ECO:0000256" key="5">
    <source>
        <dbReference type="ARBA" id="ARBA00022617"/>
    </source>
</evidence>
<keyword evidence="12 15" id="KW-0472">Membrane</keyword>
<evidence type="ECO:0000256" key="8">
    <source>
        <dbReference type="ARBA" id="ARBA00022848"/>
    </source>
</evidence>
<evidence type="ECO:0000256" key="2">
    <source>
        <dbReference type="ARBA" id="ARBA00004174"/>
    </source>
</evidence>
<evidence type="ECO:0000256" key="3">
    <source>
        <dbReference type="ARBA" id="ARBA00004406"/>
    </source>
</evidence>
<keyword evidence="15" id="KW-0812">Transmembrane</keyword>
<evidence type="ECO:0000313" key="17">
    <source>
        <dbReference type="Proteomes" id="UP001233999"/>
    </source>
</evidence>
<keyword evidence="11 14" id="KW-0503">Monooxygenase</keyword>
<dbReference type="GO" id="GO:0020037">
    <property type="term" value="F:heme binding"/>
    <property type="evidence" value="ECO:0007669"/>
    <property type="project" value="InterPro"/>
</dbReference>
<name>A0AAD8AH79_DIPPU</name>
<dbReference type="FunFam" id="1.10.630.10:FF:000042">
    <property type="entry name" value="Cytochrome P450"/>
    <property type="match status" value="1"/>
</dbReference>
<accession>A0AAD8AH79</accession>
<dbReference type="PRINTS" id="PR00463">
    <property type="entry name" value="EP450I"/>
</dbReference>
<organism evidence="16 17">
    <name type="scientific">Diploptera punctata</name>
    <name type="common">Pacific beetle cockroach</name>
    <dbReference type="NCBI Taxonomy" id="6984"/>
    <lineage>
        <taxon>Eukaryota</taxon>
        <taxon>Metazoa</taxon>
        <taxon>Ecdysozoa</taxon>
        <taxon>Arthropoda</taxon>
        <taxon>Hexapoda</taxon>
        <taxon>Insecta</taxon>
        <taxon>Pterygota</taxon>
        <taxon>Neoptera</taxon>
        <taxon>Polyneoptera</taxon>
        <taxon>Dictyoptera</taxon>
        <taxon>Blattodea</taxon>
        <taxon>Blaberoidea</taxon>
        <taxon>Blaberidae</taxon>
        <taxon>Diplopterinae</taxon>
        <taxon>Diploptera</taxon>
    </lineage>
</organism>
<evidence type="ECO:0000256" key="15">
    <source>
        <dbReference type="SAM" id="Phobius"/>
    </source>
</evidence>
<keyword evidence="7" id="KW-0256">Endoplasmic reticulum</keyword>
<keyword evidence="9 14" id="KW-0560">Oxidoreductase</keyword>
<gene>
    <name evidence="16" type="ORF">L9F63_010595</name>
</gene>
<dbReference type="InterPro" id="IPR001128">
    <property type="entry name" value="Cyt_P450"/>
</dbReference>
<feature type="transmembrane region" description="Helical" evidence="15">
    <location>
        <begin position="319"/>
        <end position="340"/>
    </location>
</feature>
<evidence type="ECO:0000256" key="12">
    <source>
        <dbReference type="ARBA" id="ARBA00023136"/>
    </source>
</evidence>
<evidence type="ECO:0000256" key="6">
    <source>
        <dbReference type="ARBA" id="ARBA00022723"/>
    </source>
</evidence>
<keyword evidence="17" id="KW-1185">Reference proteome</keyword>
<dbReference type="SUPFAM" id="SSF48264">
    <property type="entry name" value="Cytochrome P450"/>
    <property type="match status" value="1"/>
</dbReference>
<dbReference type="PANTHER" id="PTHR24292:SF54">
    <property type="entry name" value="CYP9F3-RELATED"/>
    <property type="match status" value="1"/>
</dbReference>
<dbReference type="InterPro" id="IPR050476">
    <property type="entry name" value="Insect_CytP450_Detox"/>
</dbReference>
<dbReference type="GO" id="GO:0004497">
    <property type="term" value="F:monooxygenase activity"/>
    <property type="evidence" value="ECO:0007669"/>
    <property type="project" value="UniProtKB-KW"/>
</dbReference>
<evidence type="ECO:0000256" key="4">
    <source>
        <dbReference type="ARBA" id="ARBA00010617"/>
    </source>
</evidence>
<dbReference type="Gene3D" id="1.10.630.10">
    <property type="entry name" value="Cytochrome P450"/>
    <property type="match status" value="1"/>
</dbReference>
<reference evidence="16" key="2">
    <citation type="submission" date="2023-05" db="EMBL/GenBank/DDBJ databases">
        <authorList>
            <person name="Fouks B."/>
        </authorList>
    </citation>
    <scope>NUCLEOTIDE SEQUENCE</scope>
    <source>
        <strain evidence="16">Stay&amp;Tobe</strain>
        <tissue evidence="16">Testes</tissue>
    </source>
</reference>
<dbReference type="InterPro" id="IPR036396">
    <property type="entry name" value="Cyt_P450_sf"/>
</dbReference>
<evidence type="ECO:0000256" key="7">
    <source>
        <dbReference type="ARBA" id="ARBA00022824"/>
    </source>
</evidence>
<evidence type="ECO:0000256" key="13">
    <source>
        <dbReference type="PIRSR" id="PIRSR602401-1"/>
    </source>
</evidence>
<dbReference type="PRINTS" id="PR00385">
    <property type="entry name" value="P450"/>
</dbReference>
<dbReference type="GO" id="GO:0016705">
    <property type="term" value="F:oxidoreductase activity, acting on paired donors, with incorporation or reduction of molecular oxygen"/>
    <property type="evidence" value="ECO:0007669"/>
    <property type="project" value="InterPro"/>
</dbReference>
<dbReference type="CDD" id="cd11056">
    <property type="entry name" value="CYP6-like"/>
    <property type="match status" value="1"/>
</dbReference>
<comment type="caution">
    <text evidence="16">The sequence shown here is derived from an EMBL/GenBank/DDBJ whole genome shotgun (WGS) entry which is preliminary data.</text>
</comment>